<feature type="compositionally biased region" description="Basic and acidic residues" evidence="1">
    <location>
        <begin position="214"/>
        <end position="226"/>
    </location>
</feature>
<dbReference type="InterPro" id="IPR029341">
    <property type="entry name" value="FAM21/CAPZIP"/>
</dbReference>
<keyword evidence="4" id="KW-1185">Reference proteome</keyword>
<feature type="region of interest" description="Disordered" evidence="1">
    <location>
        <begin position="35"/>
        <end position="55"/>
    </location>
</feature>
<dbReference type="Proteomes" id="UP000265140">
    <property type="component" value="Chromosome 1"/>
</dbReference>
<reference evidence="3" key="2">
    <citation type="submission" date="2025-08" db="UniProtKB">
        <authorList>
            <consortium name="Ensembl"/>
        </authorList>
    </citation>
    <scope>IDENTIFICATION</scope>
</reference>
<feature type="domain" description="FAM21/CAPZIP" evidence="2">
    <location>
        <begin position="50"/>
        <end position="156"/>
    </location>
</feature>
<evidence type="ECO:0000313" key="4">
    <source>
        <dbReference type="Proteomes" id="UP000265140"/>
    </source>
</evidence>
<dbReference type="AlphaFoldDB" id="A0AAY5KA98"/>
<protein>
    <recommendedName>
        <fullName evidence="2">FAM21/CAPZIP domain-containing protein</fullName>
    </recommendedName>
</protein>
<feature type="region of interest" description="Disordered" evidence="1">
    <location>
        <begin position="274"/>
        <end position="294"/>
    </location>
</feature>
<feature type="compositionally biased region" description="Acidic residues" evidence="1">
    <location>
        <begin position="280"/>
        <end position="294"/>
    </location>
</feature>
<accession>A0AAY5KA98</accession>
<feature type="compositionally biased region" description="Acidic residues" evidence="1">
    <location>
        <begin position="232"/>
        <end position="248"/>
    </location>
</feature>
<sequence length="294" mass="31471">MLLNNLFQKDSPVKLSVAEMAGRFKGPAILMPTVQKETPSPVSPHAPKVQTSKCSPLIERLQANLALSSTSLLSSPKSPKVKLPPSPFCPTSPCSDQSPLSPQSPTLGSQPSSKAEEAIPFEMPVEGTTLPNFNKSRARLSFKRRPPTRQHRMSCGEEGVASGPGDVSPVDTDGPQENGAHDQVFTNPDEGQKAREGSQGNHPSPPAALTDTGDNGRDSKQAEESKAPGTTEEMEVDPINQDEEEEAGEQIQGEPQALDCLEAIEEEGSCCSVGKIDSIQNEEQEDPLSEEEHL</sequence>
<feature type="compositionally biased region" description="Basic residues" evidence="1">
    <location>
        <begin position="136"/>
        <end position="152"/>
    </location>
</feature>
<dbReference type="RefSeq" id="XP_034148791.1">
    <property type="nucleotide sequence ID" value="XM_034292900.1"/>
</dbReference>
<evidence type="ECO:0000313" key="3">
    <source>
        <dbReference type="Ensembl" id="ENSELUP00000083172.1"/>
    </source>
</evidence>
<evidence type="ECO:0000259" key="2">
    <source>
        <dbReference type="Pfam" id="PF15255"/>
    </source>
</evidence>
<dbReference type="Ensembl" id="ENSELUT00000101688.1">
    <property type="protein sequence ID" value="ENSELUP00000083172.1"/>
    <property type="gene ID" value="ENSELUG00000038395.1"/>
</dbReference>
<feature type="compositionally biased region" description="Low complexity" evidence="1">
    <location>
        <begin position="70"/>
        <end position="81"/>
    </location>
</feature>
<feature type="compositionally biased region" description="Polar residues" evidence="1">
    <location>
        <begin position="96"/>
        <end position="113"/>
    </location>
</feature>
<feature type="region of interest" description="Disordered" evidence="1">
    <location>
        <begin position="70"/>
        <end position="256"/>
    </location>
</feature>
<reference evidence="3" key="3">
    <citation type="submission" date="2025-09" db="UniProtKB">
        <authorList>
            <consortium name="Ensembl"/>
        </authorList>
    </citation>
    <scope>IDENTIFICATION</scope>
</reference>
<proteinExistence type="predicted"/>
<evidence type="ECO:0000256" key="1">
    <source>
        <dbReference type="SAM" id="MobiDB-lite"/>
    </source>
</evidence>
<name>A0AAY5KA98_ESOLU</name>
<organism evidence="3 4">
    <name type="scientific">Esox lucius</name>
    <name type="common">Northern pike</name>
    <dbReference type="NCBI Taxonomy" id="8010"/>
    <lineage>
        <taxon>Eukaryota</taxon>
        <taxon>Metazoa</taxon>
        <taxon>Chordata</taxon>
        <taxon>Craniata</taxon>
        <taxon>Vertebrata</taxon>
        <taxon>Euteleostomi</taxon>
        <taxon>Actinopterygii</taxon>
        <taxon>Neopterygii</taxon>
        <taxon>Teleostei</taxon>
        <taxon>Protacanthopterygii</taxon>
        <taxon>Esociformes</taxon>
        <taxon>Esocidae</taxon>
        <taxon>Esox</taxon>
    </lineage>
</organism>
<reference evidence="3 4" key="1">
    <citation type="submission" date="2020-02" db="EMBL/GenBank/DDBJ databases">
        <title>Esox lucius (northern pike) genome, fEsoLuc1, primary haplotype.</title>
        <authorList>
            <person name="Myers G."/>
            <person name="Karagic N."/>
            <person name="Meyer A."/>
            <person name="Pippel M."/>
            <person name="Reichard M."/>
            <person name="Winkler S."/>
            <person name="Tracey A."/>
            <person name="Sims Y."/>
            <person name="Howe K."/>
            <person name="Rhie A."/>
            <person name="Formenti G."/>
            <person name="Durbin R."/>
            <person name="Fedrigo O."/>
            <person name="Jarvis E.D."/>
        </authorList>
    </citation>
    <scope>NUCLEOTIDE SEQUENCE [LARGE SCALE GENOMIC DNA]</scope>
</reference>
<dbReference type="Pfam" id="PF15255">
    <property type="entry name" value="CAP-ZIP_m"/>
    <property type="match status" value="1"/>
</dbReference>
<dbReference type="GeneTree" id="ENSGT00940000170083"/>
<dbReference type="GeneID" id="105006594"/>